<evidence type="ECO:0000313" key="11">
    <source>
        <dbReference type="EMBL" id="GLG88656.1"/>
    </source>
</evidence>
<evidence type="ECO:0000256" key="3">
    <source>
        <dbReference type="ARBA" id="ARBA00022884"/>
    </source>
</evidence>
<keyword evidence="2 7" id="KW-0699">rRNA-binding</keyword>
<evidence type="ECO:0000256" key="4">
    <source>
        <dbReference type="ARBA" id="ARBA00022980"/>
    </source>
</evidence>
<reference evidence="11" key="4">
    <citation type="submission" date="2022-11" db="EMBL/GenBank/DDBJ databases">
        <title>Draft genome sequence of Sellimonas catena strain 18CBH55.</title>
        <authorList>
            <person name="Atsushi H."/>
            <person name="Moriya O."/>
            <person name="Mitsuo S."/>
        </authorList>
    </citation>
    <scope>NUCLEOTIDE SEQUENCE</scope>
    <source>
        <strain evidence="11">18CBH55</strain>
    </source>
</reference>
<reference evidence="10" key="1">
    <citation type="submission" date="2022-11" db="EMBL/GenBank/DDBJ databases">
        <title>Draft genome sequence of Sellimonas catena strain 12EGH17.</title>
        <authorList>
            <person name="Hisatomi A."/>
            <person name="Ohkuma M."/>
            <person name="Sakamoto M."/>
        </authorList>
    </citation>
    <scope>NUCLEOTIDE SEQUENCE</scope>
    <source>
        <strain evidence="10">12EGH17</strain>
    </source>
</reference>
<comment type="function">
    <text evidence="7">Binds to the 23S rRNA.</text>
</comment>
<dbReference type="InterPro" id="IPR009027">
    <property type="entry name" value="Ribosomal_bL9/RNase_H1_N"/>
</dbReference>
<dbReference type="Gene3D" id="3.10.430.100">
    <property type="entry name" value="Ribosomal protein L9, C-terminal domain"/>
    <property type="match status" value="1"/>
</dbReference>
<evidence type="ECO:0000256" key="6">
    <source>
        <dbReference type="ARBA" id="ARBA00035292"/>
    </source>
</evidence>
<dbReference type="InterPro" id="IPR036935">
    <property type="entry name" value="Ribosomal_bL9_N_sf"/>
</dbReference>
<dbReference type="GO" id="GO:0005840">
    <property type="term" value="C:ribosome"/>
    <property type="evidence" value="ECO:0007669"/>
    <property type="project" value="UniProtKB-KW"/>
</dbReference>
<sequence length="150" mass="16568">MKVILLEDIKSLGKKGEIVEVSDGYARNVILKKKQGVEATSKNLNDLKLKKANDAKIAQEQLEAAEALKKEIEAEDKKVVLKMKTGEGGKTFGSVSSKEIAAAVKEQLGYDIDKKKIQMKEPVKSLGMHRIPVRLHTKVTAELKVSVQEE</sequence>
<accession>A0A9W6FE92</accession>
<dbReference type="AlphaFoldDB" id="A0A9W6FE92"/>
<dbReference type="InterPro" id="IPR036791">
    <property type="entry name" value="Ribosomal_bL9_C_sf"/>
</dbReference>
<dbReference type="EMBL" id="BSCH01000001">
    <property type="protein sequence ID" value="GLG88656.1"/>
    <property type="molecule type" value="Genomic_DNA"/>
</dbReference>
<dbReference type="Pfam" id="PF03948">
    <property type="entry name" value="Ribosomal_L9_C"/>
    <property type="match status" value="1"/>
</dbReference>
<dbReference type="RefSeq" id="WP_087166694.1">
    <property type="nucleotide sequence ID" value="NZ_BSBO01000045.1"/>
</dbReference>
<dbReference type="EMBL" id="BSBO01000045">
    <property type="protein sequence ID" value="GLG06064.1"/>
    <property type="molecule type" value="Genomic_DNA"/>
</dbReference>
<dbReference type="HAMAP" id="MF_00503">
    <property type="entry name" value="Ribosomal_bL9"/>
    <property type="match status" value="1"/>
</dbReference>
<evidence type="ECO:0000313" key="13">
    <source>
        <dbReference type="Proteomes" id="UP001145145"/>
    </source>
</evidence>
<dbReference type="GO" id="GO:0003735">
    <property type="term" value="F:structural constituent of ribosome"/>
    <property type="evidence" value="ECO:0007669"/>
    <property type="project" value="InterPro"/>
</dbReference>
<organism evidence="11 12">
    <name type="scientific">Sellimonas catena</name>
    <dbReference type="NCBI Taxonomy" id="2994035"/>
    <lineage>
        <taxon>Bacteria</taxon>
        <taxon>Bacillati</taxon>
        <taxon>Bacillota</taxon>
        <taxon>Clostridia</taxon>
        <taxon>Lachnospirales</taxon>
        <taxon>Lachnospiraceae</taxon>
        <taxon>Sellimonas</taxon>
    </lineage>
</organism>
<dbReference type="Gene3D" id="3.40.5.10">
    <property type="entry name" value="Ribosomal protein L9, N-terminal domain"/>
    <property type="match status" value="1"/>
</dbReference>
<evidence type="ECO:0000256" key="7">
    <source>
        <dbReference type="HAMAP-Rule" id="MF_00503"/>
    </source>
</evidence>
<dbReference type="SUPFAM" id="SSF55658">
    <property type="entry name" value="L9 N-domain-like"/>
    <property type="match status" value="1"/>
</dbReference>
<evidence type="ECO:0000313" key="12">
    <source>
        <dbReference type="Proteomes" id="UP001145094"/>
    </source>
</evidence>
<dbReference type="GO" id="GO:0006412">
    <property type="term" value="P:translation"/>
    <property type="evidence" value="ECO:0007669"/>
    <property type="project" value="UniProtKB-UniRule"/>
</dbReference>
<dbReference type="PANTHER" id="PTHR21368">
    <property type="entry name" value="50S RIBOSOMAL PROTEIN L9"/>
    <property type="match status" value="1"/>
</dbReference>
<dbReference type="Proteomes" id="UP001145145">
    <property type="component" value="Unassembled WGS sequence"/>
</dbReference>
<comment type="caution">
    <text evidence="11">The sequence shown here is derived from an EMBL/GenBank/DDBJ whole genome shotgun (WGS) entry which is preliminary data.</text>
</comment>
<dbReference type="InterPro" id="IPR020069">
    <property type="entry name" value="Ribosomal_bL9_C"/>
</dbReference>
<evidence type="ECO:0000256" key="2">
    <source>
        <dbReference type="ARBA" id="ARBA00022730"/>
    </source>
</evidence>
<dbReference type="Pfam" id="PF01281">
    <property type="entry name" value="Ribosomal_L9_N"/>
    <property type="match status" value="1"/>
</dbReference>
<keyword evidence="13" id="KW-1185">Reference proteome</keyword>
<evidence type="ECO:0000256" key="5">
    <source>
        <dbReference type="ARBA" id="ARBA00023274"/>
    </source>
</evidence>
<evidence type="ECO:0000259" key="8">
    <source>
        <dbReference type="Pfam" id="PF01281"/>
    </source>
</evidence>
<dbReference type="NCBIfam" id="TIGR00158">
    <property type="entry name" value="L9"/>
    <property type="match status" value="1"/>
</dbReference>
<gene>
    <name evidence="7" type="primary">rplI</name>
    <name evidence="10" type="ORF">Selli1_32380</name>
    <name evidence="11" type="ORF">Selli2_00820</name>
</gene>
<keyword evidence="3 7" id="KW-0694">RNA-binding</keyword>
<protein>
    <recommendedName>
        <fullName evidence="6 7">Large ribosomal subunit protein bL9</fullName>
    </recommendedName>
</protein>
<dbReference type="GO" id="GO:1990904">
    <property type="term" value="C:ribonucleoprotein complex"/>
    <property type="evidence" value="ECO:0007669"/>
    <property type="project" value="UniProtKB-KW"/>
</dbReference>
<dbReference type="Proteomes" id="UP001145094">
    <property type="component" value="Unassembled WGS sequence"/>
</dbReference>
<comment type="similarity">
    <text evidence="1 7">Belongs to the bacterial ribosomal protein bL9 family.</text>
</comment>
<proteinExistence type="inferred from homology"/>
<dbReference type="InterPro" id="IPR000244">
    <property type="entry name" value="Ribosomal_bL9"/>
</dbReference>
<dbReference type="InterPro" id="IPR020070">
    <property type="entry name" value="Ribosomal_bL9_N"/>
</dbReference>
<keyword evidence="4 7" id="KW-0689">Ribosomal protein</keyword>
<feature type="domain" description="Ribosomal protein L9" evidence="8">
    <location>
        <begin position="1"/>
        <end position="47"/>
    </location>
</feature>
<dbReference type="InterPro" id="IPR020594">
    <property type="entry name" value="Ribosomal_bL9_bac/chp"/>
</dbReference>
<keyword evidence="5 7" id="KW-0687">Ribonucleoprotein</keyword>
<dbReference type="SUPFAM" id="SSF55653">
    <property type="entry name" value="Ribosomal protein L9 C-domain"/>
    <property type="match status" value="1"/>
</dbReference>
<feature type="domain" description="Large ribosomal subunit protein bL9 C-terminal" evidence="9">
    <location>
        <begin position="63"/>
        <end position="148"/>
    </location>
</feature>
<reference evidence="11" key="3">
    <citation type="submission" date="2022-11" db="EMBL/GenBank/DDBJ databases">
        <title>Draft genome sequence of Sellimonas catena strain 18CBH55.</title>
        <authorList>
            <person name="Hisatomi A."/>
            <person name="Ohkuma M."/>
            <person name="Sakamoto M."/>
        </authorList>
    </citation>
    <scope>NUCLEOTIDE SEQUENCE</scope>
    <source>
        <strain evidence="11">18CBH55</strain>
    </source>
</reference>
<evidence type="ECO:0000256" key="1">
    <source>
        <dbReference type="ARBA" id="ARBA00010605"/>
    </source>
</evidence>
<reference evidence="11 13" key="5">
    <citation type="journal article" date="2023" name="Int. J. Syst. Evol. Microbiol.">
        <title>Sellimonas catena sp. nov., isolated from human faeces.</title>
        <authorList>
            <person name="Hisatomi A."/>
            <person name="Ohkuma M."/>
            <person name="Sakamoto M."/>
        </authorList>
    </citation>
    <scope>NUCLEOTIDE SEQUENCE</scope>
    <source>
        <strain evidence="10 13">12EGH17</strain>
        <strain evidence="11">18CBH55</strain>
    </source>
</reference>
<reference evidence="10" key="2">
    <citation type="submission" date="2022-11" db="EMBL/GenBank/DDBJ databases">
        <title>Draft genome sequence of Sellimonas catena strain 12EGH17.</title>
        <authorList>
            <person name="Atsushi H."/>
            <person name="Moriya O."/>
            <person name="Mitsuo S."/>
        </authorList>
    </citation>
    <scope>NUCLEOTIDE SEQUENCE</scope>
    <source>
        <strain evidence="10">12EGH17</strain>
    </source>
</reference>
<evidence type="ECO:0000259" key="9">
    <source>
        <dbReference type="Pfam" id="PF03948"/>
    </source>
</evidence>
<name>A0A9W6FE92_9FIRM</name>
<evidence type="ECO:0000313" key="10">
    <source>
        <dbReference type="EMBL" id="GLG06064.1"/>
    </source>
</evidence>
<dbReference type="GO" id="GO:0019843">
    <property type="term" value="F:rRNA binding"/>
    <property type="evidence" value="ECO:0007669"/>
    <property type="project" value="UniProtKB-UniRule"/>
</dbReference>